<dbReference type="Pfam" id="PF03070">
    <property type="entry name" value="TENA_THI-4"/>
    <property type="match status" value="1"/>
</dbReference>
<accession>A0ABU9DFF1</accession>
<keyword evidence="9 11" id="KW-0378">Hydrolase</keyword>
<keyword evidence="12" id="KW-1185">Reference proteome</keyword>
<sequence length="225" mass="25922">MITATTFSAELREAVRDSWEASFRHPFVQGIADGTLPLDSFRHYVLNDAYYLSQFARVQALGAAKAHDLPTVSRMAVHAQSTYEAELSLHEKFSKLLGITEEEREAFEPAPTSYAYSSHMLRAAYSGSLGDIIAAILPCYWLYYEIGEQLQHCTPEEPIYREWIAAYGGDWFRVLVEEQINRLNELAAQAGEADRARMRQHFILSSRYEYMFWDMAYRKEAWPVL</sequence>
<evidence type="ECO:0000256" key="6">
    <source>
        <dbReference type="ARBA" id="ARBA00013647"/>
    </source>
</evidence>
<evidence type="ECO:0000313" key="11">
    <source>
        <dbReference type="EMBL" id="MEK8127585.1"/>
    </source>
</evidence>
<dbReference type="EMBL" id="JBBPCC010000003">
    <property type="protein sequence ID" value="MEK8127585.1"/>
    <property type="molecule type" value="Genomic_DNA"/>
</dbReference>
<evidence type="ECO:0000256" key="9">
    <source>
        <dbReference type="RuleBase" id="RU363093"/>
    </source>
</evidence>
<dbReference type="EC" id="3.5.99.2" evidence="5 9"/>
<evidence type="ECO:0000256" key="8">
    <source>
        <dbReference type="ARBA" id="ARBA00048337"/>
    </source>
</evidence>
<dbReference type="Proteomes" id="UP001469365">
    <property type="component" value="Unassembled WGS sequence"/>
</dbReference>
<dbReference type="NCBIfam" id="TIGR04306">
    <property type="entry name" value="salvage_TenA"/>
    <property type="match status" value="1"/>
</dbReference>
<evidence type="ECO:0000259" key="10">
    <source>
        <dbReference type="Pfam" id="PF03070"/>
    </source>
</evidence>
<protein>
    <recommendedName>
        <fullName evidence="6 9">Aminopyrimidine aminohydrolase</fullName>
        <ecNumber evidence="5 9">3.5.99.2</ecNumber>
    </recommendedName>
</protein>
<organism evidence="11 12">
    <name type="scientific">Paenibacillus filicis</name>
    <dbReference type="NCBI Taxonomy" id="669464"/>
    <lineage>
        <taxon>Bacteria</taxon>
        <taxon>Bacillati</taxon>
        <taxon>Bacillota</taxon>
        <taxon>Bacilli</taxon>
        <taxon>Bacillales</taxon>
        <taxon>Paenibacillaceae</taxon>
        <taxon>Paenibacillus</taxon>
    </lineage>
</organism>
<comment type="similarity">
    <text evidence="3 9">Belongs to the TenA family.</text>
</comment>
<comment type="catalytic activity">
    <reaction evidence="8 9">
        <text>thiamine + H2O = 5-(2-hydroxyethyl)-4-methylthiazole + 4-amino-5-hydroxymethyl-2-methylpyrimidine + H(+)</text>
        <dbReference type="Rhea" id="RHEA:17509"/>
        <dbReference type="ChEBI" id="CHEBI:15377"/>
        <dbReference type="ChEBI" id="CHEBI:15378"/>
        <dbReference type="ChEBI" id="CHEBI:16892"/>
        <dbReference type="ChEBI" id="CHEBI:17957"/>
        <dbReference type="ChEBI" id="CHEBI:18385"/>
        <dbReference type="EC" id="3.5.99.2"/>
    </reaction>
</comment>
<dbReference type="CDD" id="cd19364">
    <property type="entry name" value="TenA_C_BsTenA-like"/>
    <property type="match status" value="1"/>
</dbReference>
<evidence type="ECO:0000256" key="7">
    <source>
        <dbReference type="ARBA" id="ARBA00022977"/>
    </source>
</evidence>
<dbReference type="GO" id="GO:0050334">
    <property type="term" value="F:thiaminase activity"/>
    <property type="evidence" value="ECO:0007669"/>
    <property type="project" value="UniProtKB-EC"/>
</dbReference>
<reference evidence="11 12" key="1">
    <citation type="submission" date="2024-04" db="EMBL/GenBank/DDBJ databases">
        <title>draft genome sequnece of Paenibacillus filicis.</title>
        <authorList>
            <person name="Kim D.-U."/>
        </authorList>
    </citation>
    <scope>NUCLEOTIDE SEQUENCE [LARGE SCALE GENOMIC DNA]</scope>
    <source>
        <strain evidence="11 12">KACC14197</strain>
    </source>
</reference>
<evidence type="ECO:0000256" key="5">
    <source>
        <dbReference type="ARBA" id="ARBA00012684"/>
    </source>
</evidence>
<comment type="subunit">
    <text evidence="4">Homotetramer.</text>
</comment>
<dbReference type="SUPFAM" id="SSF48613">
    <property type="entry name" value="Heme oxygenase-like"/>
    <property type="match status" value="1"/>
</dbReference>
<dbReference type="PANTHER" id="PTHR43198">
    <property type="entry name" value="BIFUNCTIONAL TH2 PROTEIN"/>
    <property type="match status" value="1"/>
</dbReference>
<dbReference type="InterPro" id="IPR050967">
    <property type="entry name" value="Thiamine_Salvage_TenA"/>
</dbReference>
<gene>
    <name evidence="11" type="primary">tenA</name>
    <name evidence="11" type="ORF">WMW72_06610</name>
</gene>
<comment type="caution">
    <text evidence="11">The sequence shown here is derived from an EMBL/GenBank/DDBJ whole genome shotgun (WGS) entry which is preliminary data.</text>
</comment>
<evidence type="ECO:0000256" key="3">
    <source>
        <dbReference type="ARBA" id="ARBA00010264"/>
    </source>
</evidence>
<dbReference type="InterPro" id="IPR027574">
    <property type="entry name" value="Thiaminase_II"/>
</dbReference>
<dbReference type="RefSeq" id="WP_341414647.1">
    <property type="nucleotide sequence ID" value="NZ_JBBPCC010000003.1"/>
</dbReference>
<keyword evidence="7 9" id="KW-0784">Thiamine biosynthesis</keyword>
<comment type="pathway">
    <text evidence="2 9">Cofactor biosynthesis; thiamine diphosphate biosynthesis.</text>
</comment>
<dbReference type="Gene3D" id="1.20.910.10">
    <property type="entry name" value="Heme oxygenase-like"/>
    <property type="match status" value="1"/>
</dbReference>
<feature type="domain" description="Thiaminase-2/PQQC" evidence="10">
    <location>
        <begin position="14"/>
        <end position="218"/>
    </location>
</feature>
<dbReference type="InterPro" id="IPR004305">
    <property type="entry name" value="Thiaminase-2/PQQC"/>
</dbReference>
<evidence type="ECO:0000313" key="12">
    <source>
        <dbReference type="Proteomes" id="UP001469365"/>
    </source>
</evidence>
<evidence type="ECO:0000256" key="4">
    <source>
        <dbReference type="ARBA" id="ARBA00011881"/>
    </source>
</evidence>
<name>A0ABU9DFF1_9BACL</name>
<dbReference type="PANTHER" id="PTHR43198:SF2">
    <property type="entry name" value="SI:CH1073-67J19.1-RELATED"/>
    <property type="match status" value="1"/>
</dbReference>
<comment type="function">
    <text evidence="9">Catalyzes an amino-pyrimidine hydrolysis reaction at the C5' of the pyrimidine moiety of thiamine compounds, a reaction that is part of a thiamine salvage pathway.</text>
</comment>
<evidence type="ECO:0000256" key="2">
    <source>
        <dbReference type="ARBA" id="ARBA00004948"/>
    </source>
</evidence>
<proteinExistence type="inferred from homology"/>
<evidence type="ECO:0000256" key="1">
    <source>
        <dbReference type="ARBA" id="ARBA00001881"/>
    </source>
</evidence>
<dbReference type="InterPro" id="IPR016084">
    <property type="entry name" value="Haem_Oase-like_multi-hlx"/>
</dbReference>
<comment type="catalytic activity">
    <reaction evidence="1 9">
        <text>4-amino-5-aminomethyl-2-methylpyrimidine + H2O = 4-amino-5-hydroxymethyl-2-methylpyrimidine + NH4(+)</text>
        <dbReference type="Rhea" id="RHEA:31799"/>
        <dbReference type="ChEBI" id="CHEBI:15377"/>
        <dbReference type="ChEBI" id="CHEBI:16892"/>
        <dbReference type="ChEBI" id="CHEBI:28938"/>
        <dbReference type="ChEBI" id="CHEBI:63416"/>
        <dbReference type="EC" id="3.5.99.2"/>
    </reaction>
</comment>